<protein>
    <recommendedName>
        <fullName evidence="1">N-acetyltransferase domain-containing protein</fullName>
    </recommendedName>
</protein>
<keyword evidence="3" id="KW-1185">Reference proteome</keyword>
<dbReference type="OrthoDB" id="3778501at2"/>
<dbReference type="SUPFAM" id="SSF55729">
    <property type="entry name" value="Acyl-CoA N-acyltransferases (Nat)"/>
    <property type="match status" value="1"/>
</dbReference>
<feature type="domain" description="N-acetyltransferase" evidence="1">
    <location>
        <begin position="1"/>
        <end position="155"/>
    </location>
</feature>
<gene>
    <name evidence="2" type="ORF">AOZ06_19470</name>
</gene>
<dbReference type="STRING" id="860235.AOZ06_19470"/>
<evidence type="ECO:0000313" key="2">
    <source>
        <dbReference type="EMBL" id="ALG08804.1"/>
    </source>
</evidence>
<accession>A0A0N9I2V4</accession>
<sequence>MKLVPAGSLPASHLDRVREIYEDGFGERLRAPFDDLLADRALVLVDDAPLGLAVLRELGPTGWVFLRYFVVGERGRGLGERLWTEIRRELAGFTRIVYDVEDPGEDGIDDAERTTRDRRIAFYLRLGAVLLPITGYHQPGEDDSHPMRLMAADLTRPRTAPITGDDLRGTLLAVYRYRYGLADADPLVKHTLRSTGLVVS</sequence>
<name>A0A0N9I2V4_9PSEU</name>
<proteinExistence type="predicted"/>
<dbReference type="InterPro" id="IPR000182">
    <property type="entry name" value="GNAT_dom"/>
</dbReference>
<dbReference type="PROSITE" id="PS51186">
    <property type="entry name" value="GNAT"/>
    <property type="match status" value="1"/>
</dbReference>
<evidence type="ECO:0000259" key="1">
    <source>
        <dbReference type="PROSITE" id="PS51186"/>
    </source>
</evidence>
<dbReference type="GO" id="GO:0016747">
    <property type="term" value="F:acyltransferase activity, transferring groups other than amino-acyl groups"/>
    <property type="evidence" value="ECO:0007669"/>
    <property type="project" value="InterPro"/>
</dbReference>
<dbReference type="EMBL" id="CP012752">
    <property type="protein sequence ID" value="ALG08804.1"/>
    <property type="molecule type" value="Genomic_DNA"/>
</dbReference>
<dbReference type="KEGG" id="kphy:AOZ06_19470"/>
<dbReference type="Proteomes" id="UP000063699">
    <property type="component" value="Chromosome"/>
</dbReference>
<reference evidence="2 3" key="1">
    <citation type="submission" date="2015-07" db="EMBL/GenBank/DDBJ databases">
        <title>Genome sequencing of Kibdelosporangium phytohabitans.</title>
        <authorList>
            <person name="Qin S."/>
            <person name="Xing K."/>
        </authorList>
    </citation>
    <scope>NUCLEOTIDE SEQUENCE [LARGE SCALE GENOMIC DNA]</scope>
    <source>
        <strain evidence="2 3">KLBMP1111</strain>
    </source>
</reference>
<dbReference type="RefSeq" id="WP_054290710.1">
    <property type="nucleotide sequence ID" value="NZ_CP012752.1"/>
</dbReference>
<evidence type="ECO:0000313" key="3">
    <source>
        <dbReference type="Proteomes" id="UP000063699"/>
    </source>
</evidence>
<dbReference type="Gene3D" id="3.40.630.30">
    <property type="match status" value="1"/>
</dbReference>
<dbReference type="InterPro" id="IPR016181">
    <property type="entry name" value="Acyl_CoA_acyltransferase"/>
</dbReference>
<organism evidence="2 3">
    <name type="scientific">Kibdelosporangium phytohabitans</name>
    <dbReference type="NCBI Taxonomy" id="860235"/>
    <lineage>
        <taxon>Bacteria</taxon>
        <taxon>Bacillati</taxon>
        <taxon>Actinomycetota</taxon>
        <taxon>Actinomycetes</taxon>
        <taxon>Pseudonocardiales</taxon>
        <taxon>Pseudonocardiaceae</taxon>
        <taxon>Kibdelosporangium</taxon>
    </lineage>
</organism>
<dbReference type="AlphaFoldDB" id="A0A0N9I2V4"/>